<evidence type="ECO:0000313" key="2">
    <source>
        <dbReference type="EMBL" id="KKL59957.1"/>
    </source>
</evidence>
<dbReference type="EMBL" id="LAZR01029312">
    <property type="protein sequence ID" value="KKL59957.1"/>
    <property type="molecule type" value="Genomic_DNA"/>
</dbReference>
<name>A0A0F9G9R7_9ZZZZ</name>
<protein>
    <submittedName>
        <fullName evidence="2">Uncharacterized protein</fullName>
    </submittedName>
</protein>
<evidence type="ECO:0000256" key="1">
    <source>
        <dbReference type="SAM" id="MobiDB-lite"/>
    </source>
</evidence>
<proteinExistence type="predicted"/>
<feature type="region of interest" description="Disordered" evidence="1">
    <location>
        <begin position="318"/>
        <end position="341"/>
    </location>
</feature>
<sequence>MIKTKLTIIIILLFIILPGCLARYGEKRLDQLLKSINDLEASGEELSEEKIKEKLGKPGFLKPIYERNLDLSFLDNLKRDSGVSLIPNRAELYDDMLMYNTNGNLESVKLLSYVYDRMGFEDPSLTFYIGSFKGTGEDEPKVFGWDYVEYGNKNRCNFNGGEKGFINYKIDSPADYLRLPYTFLIDTVIGLKQFAGEVIKSPISFLEAEFIENIFVEKKIPFYKFKGFLAAAEDWHNGVTALTYRYRVDGNQGVLATTQNLLGEVPLVGSFFDQWYRKDSGTANKLFLTRGIYGGDDSAQNMTLWVHYLTNPPVQECPPDQPTRQSGSTIPDETNRVDTNNPCVKVIP</sequence>
<reference evidence="2" key="1">
    <citation type="journal article" date="2015" name="Nature">
        <title>Complex archaea that bridge the gap between prokaryotes and eukaryotes.</title>
        <authorList>
            <person name="Spang A."/>
            <person name="Saw J.H."/>
            <person name="Jorgensen S.L."/>
            <person name="Zaremba-Niedzwiedzka K."/>
            <person name="Martijn J."/>
            <person name="Lind A.E."/>
            <person name="van Eijk R."/>
            <person name="Schleper C."/>
            <person name="Guy L."/>
            <person name="Ettema T.J."/>
        </authorList>
    </citation>
    <scope>NUCLEOTIDE SEQUENCE</scope>
</reference>
<feature type="non-terminal residue" evidence="2">
    <location>
        <position position="348"/>
    </location>
</feature>
<organism evidence="2">
    <name type="scientific">marine sediment metagenome</name>
    <dbReference type="NCBI Taxonomy" id="412755"/>
    <lineage>
        <taxon>unclassified sequences</taxon>
        <taxon>metagenomes</taxon>
        <taxon>ecological metagenomes</taxon>
    </lineage>
</organism>
<dbReference type="AlphaFoldDB" id="A0A0F9G9R7"/>
<comment type="caution">
    <text evidence="2">The sequence shown here is derived from an EMBL/GenBank/DDBJ whole genome shotgun (WGS) entry which is preliminary data.</text>
</comment>
<feature type="compositionally biased region" description="Polar residues" evidence="1">
    <location>
        <begin position="322"/>
        <end position="341"/>
    </location>
</feature>
<accession>A0A0F9G9R7</accession>
<gene>
    <name evidence="2" type="ORF">LCGC14_2210140</name>
</gene>